<evidence type="ECO:0000313" key="3">
    <source>
        <dbReference type="Proteomes" id="UP000054466"/>
    </source>
</evidence>
<dbReference type="HOGENOM" id="CLU_064039_0_0_1"/>
<accession>A0A0D2CMA3</accession>
<reference evidence="2 3" key="1">
    <citation type="submission" date="2015-01" db="EMBL/GenBank/DDBJ databases">
        <title>The Genome Sequence of Cladophialophora immunda CBS83496.</title>
        <authorList>
            <consortium name="The Broad Institute Genomics Platform"/>
            <person name="Cuomo C."/>
            <person name="de Hoog S."/>
            <person name="Gorbushina A."/>
            <person name="Stielow B."/>
            <person name="Teixiera M."/>
            <person name="Abouelleil A."/>
            <person name="Chapman S.B."/>
            <person name="Priest M."/>
            <person name="Young S.K."/>
            <person name="Wortman J."/>
            <person name="Nusbaum C."/>
            <person name="Birren B."/>
        </authorList>
    </citation>
    <scope>NUCLEOTIDE SEQUENCE [LARGE SCALE GENOMIC DNA]</scope>
    <source>
        <strain evidence="2 3">CBS 83496</strain>
    </source>
</reference>
<feature type="domain" description="Amidohydrolase-related" evidence="1">
    <location>
        <begin position="51"/>
        <end position="325"/>
    </location>
</feature>
<gene>
    <name evidence="2" type="ORF">PV07_03915</name>
</gene>
<organism evidence="2 3">
    <name type="scientific">Cladophialophora immunda</name>
    <dbReference type="NCBI Taxonomy" id="569365"/>
    <lineage>
        <taxon>Eukaryota</taxon>
        <taxon>Fungi</taxon>
        <taxon>Dikarya</taxon>
        <taxon>Ascomycota</taxon>
        <taxon>Pezizomycotina</taxon>
        <taxon>Eurotiomycetes</taxon>
        <taxon>Chaetothyriomycetidae</taxon>
        <taxon>Chaetothyriales</taxon>
        <taxon>Herpotrichiellaceae</taxon>
        <taxon>Cladophialophora</taxon>
    </lineage>
</organism>
<dbReference type="AlphaFoldDB" id="A0A0D2CMA3"/>
<dbReference type="GeneID" id="27343109"/>
<dbReference type="InterPro" id="IPR006680">
    <property type="entry name" value="Amidohydro-rel"/>
</dbReference>
<dbReference type="OrthoDB" id="2135488at2759"/>
<dbReference type="RefSeq" id="XP_016252579.1">
    <property type="nucleotide sequence ID" value="XM_016390677.1"/>
</dbReference>
<dbReference type="Proteomes" id="UP000054466">
    <property type="component" value="Unassembled WGS sequence"/>
</dbReference>
<protein>
    <recommendedName>
        <fullName evidence="1">Amidohydrolase-related domain-containing protein</fullName>
    </recommendedName>
</protein>
<keyword evidence="3" id="KW-1185">Reference proteome</keyword>
<evidence type="ECO:0000313" key="2">
    <source>
        <dbReference type="EMBL" id="KIW32363.1"/>
    </source>
</evidence>
<dbReference type="InterPro" id="IPR032466">
    <property type="entry name" value="Metal_Hydrolase"/>
</dbReference>
<dbReference type="Gene3D" id="3.20.20.140">
    <property type="entry name" value="Metal-dependent hydrolases"/>
    <property type="match status" value="1"/>
</dbReference>
<dbReference type="VEuPathDB" id="FungiDB:PV07_03915"/>
<dbReference type="EMBL" id="KN847041">
    <property type="protein sequence ID" value="KIW32363.1"/>
    <property type="molecule type" value="Genomic_DNA"/>
</dbReference>
<evidence type="ECO:0000259" key="1">
    <source>
        <dbReference type="Pfam" id="PF04909"/>
    </source>
</evidence>
<dbReference type="PANTHER" id="PTHR35563:SF2">
    <property type="entry name" value="BARREL METAL-DEPENDENT HYDROLASE, PUTATIVE (AFU_ORTHOLOGUE AFUA_1G16240)-RELATED"/>
    <property type="match status" value="1"/>
</dbReference>
<dbReference type="SUPFAM" id="SSF51556">
    <property type="entry name" value="Metallo-dependent hydrolases"/>
    <property type="match status" value="1"/>
</dbReference>
<proteinExistence type="predicted"/>
<dbReference type="InterPro" id="IPR052358">
    <property type="entry name" value="Aro_Compnd_Degr_Hydrolases"/>
</dbReference>
<name>A0A0D2CMA3_9EURO</name>
<dbReference type="PANTHER" id="PTHR35563">
    <property type="entry name" value="BARREL METAL-DEPENDENT HYDROLASE, PUTATIVE (AFU_ORTHOLOGUE AFUA_1G16240)-RELATED"/>
    <property type="match status" value="1"/>
</dbReference>
<dbReference type="Pfam" id="PF04909">
    <property type="entry name" value="Amidohydro_2"/>
    <property type="match status" value="1"/>
</dbReference>
<dbReference type="GO" id="GO:0016787">
    <property type="term" value="F:hydrolase activity"/>
    <property type="evidence" value="ECO:0007669"/>
    <property type="project" value="InterPro"/>
</dbReference>
<sequence length="330" mass="37373">MSPLRGPFGLWPRGGASLGPSSVIPRVRFRNFHSSHPTQYPLSRPLPKGTWDSHMHVVDPTRFPLAANAQYQPHPHTLADAKAFYSQYGIENMVLVQPSIYGDDNSCMLEALEELTPKHGRAVVGLNPETIDAKTLEKWHALGVRGARLNLVSVGREITEDELRAELKSYAKVLRPFNWVLQLYIPLKLALPLVNVVPDLGIKICIDHFGWPVLPERLDPSTTLYPYDMQGFASLMNLLQDGRTWVKLSAPYRLSKDPEMRDLDPIGRELVIKGADRVVYATDWPHTRFENVNSDPFIEKCYGWCNGDDTLIEKLFRSNAENLWDVSSDM</sequence>